<dbReference type="EMBL" id="CP013195">
    <property type="protein sequence ID" value="ALO49067.1"/>
    <property type="molecule type" value="Genomic_DNA"/>
</dbReference>
<protein>
    <submittedName>
        <fullName evidence="1">Uncharacterized protein</fullName>
    </submittedName>
</protein>
<dbReference type="Proteomes" id="UP000056252">
    <property type="component" value="Chromosome"/>
</dbReference>
<dbReference type="OrthoDB" id="1081084at2"/>
<organism evidence="1 2">
    <name type="scientific">Hoylesella enoeca</name>
    <dbReference type="NCBI Taxonomy" id="76123"/>
    <lineage>
        <taxon>Bacteria</taxon>
        <taxon>Pseudomonadati</taxon>
        <taxon>Bacteroidota</taxon>
        <taxon>Bacteroidia</taxon>
        <taxon>Bacteroidales</taxon>
        <taxon>Prevotellaceae</taxon>
        <taxon>Hoylesella</taxon>
    </lineage>
</organism>
<reference evidence="2" key="1">
    <citation type="submission" date="2015-11" db="EMBL/GenBank/DDBJ databases">
        <authorList>
            <person name="Holder M.E."/>
            <person name="Ajami N.J."/>
            <person name="Petrosino J.F."/>
        </authorList>
    </citation>
    <scope>NUCLEOTIDE SEQUENCE [LARGE SCALE GENOMIC DNA]</scope>
    <source>
        <strain evidence="2">F0113</strain>
    </source>
</reference>
<dbReference type="AlphaFoldDB" id="A0A0S2KLA8"/>
<dbReference type="KEGG" id="peo:AS203_08205"/>
<name>A0A0S2KLA8_9BACT</name>
<accession>A0A0S2KLA8</accession>
<sequence length="177" mass="20874">MTQFDFIDLAAKAGLELIETTSERNGYPRYLKKAIIGFDSMEEACEYAEQHNLCIEIFHKRDGWSLWYRTGNRAYDPFTRTAEDYGDDYLLFTADDANNYYENEVQEIISDFDNFDDVENFLKERREVYDAICALGEDEAVVTYQGSLYEEIKLHSMSYYFDTHHYAIGLIDWDNED</sequence>
<evidence type="ECO:0000313" key="1">
    <source>
        <dbReference type="EMBL" id="ALO49067.1"/>
    </source>
</evidence>
<gene>
    <name evidence="1" type="ORF">AS203_08205</name>
</gene>
<dbReference type="STRING" id="76123.AS203_08205"/>
<proteinExistence type="predicted"/>
<keyword evidence="2" id="KW-1185">Reference proteome</keyword>
<evidence type="ECO:0000313" key="2">
    <source>
        <dbReference type="Proteomes" id="UP000056252"/>
    </source>
</evidence>
<dbReference type="RefSeq" id="WP_025065668.1">
    <property type="nucleotide sequence ID" value="NZ_CP013195.1"/>
</dbReference>